<dbReference type="Pfam" id="PF02668">
    <property type="entry name" value="TauD"/>
    <property type="match status" value="1"/>
</dbReference>
<dbReference type="GO" id="GO:0005739">
    <property type="term" value="C:mitochondrion"/>
    <property type="evidence" value="ECO:0007669"/>
    <property type="project" value="TreeGrafter"/>
</dbReference>
<evidence type="ECO:0000256" key="7">
    <source>
        <dbReference type="ARBA" id="ARBA00022873"/>
    </source>
</evidence>
<keyword evidence="8" id="KW-0223">Dioxygenase</keyword>
<evidence type="ECO:0000256" key="3">
    <source>
        <dbReference type="ARBA" id="ARBA00005022"/>
    </source>
</evidence>
<evidence type="ECO:0000256" key="10">
    <source>
        <dbReference type="ARBA" id="ARBA00023004"/>
    </source>
</evidence>
<dbReference type="EMBL" id="UYSL01023886">
    <property type="protein sequence ID" value="VDL82804.1"/>
    <property type="molecule type" value="Genomic_DNA"/>
</dbReference>
<evidence type="ECO:0000313" key="13">
    <source>
        <dbReference type="Proteomes" id="UP000271162"/>
    </source>
</evidence>
<dbReference type="OMA" id="PYVDCQS"/>
<dbReference type="SUPFAM" id="SSF51197">
    <property type="entry name" value="Clavaminate synthase-like"/>
    <property type="match status" value="1"/>
</dbReference>
<keyword evidence="10" id="KW-0408">Iron</keyword>
<dbReference type="Gene3D" id="3.30.2020.30">
    <property type="match status" value="1"/>
</dbReference>
<dbReference type="InterPro" id="IPR042098">
    <property type="entry name" value="TauD-like_sf"/>
</dbReference>
<keyword evidence="7" id="KW-0124">Carnitine biosynthesis</keyword>
<dbReference type="WBParaSite" id="NBR_0001907601-mRNA-1">
    <property type="protein sequence ID" value="NBR_0001907601-mRNA-1"/>
    <property type="gene ID" value="NBR_0001907601"/>
</dbReference>
<dbReference type="InterPro" id="IPR050411">
    <property type="entry name" value="AlphaKG_dependent_hydroxylases"/>
</dbReference>
<comment type="similarity">
    <text evidence="4">Belongs to the gamma-BBH/TMLD family.</text>
</comment>
<evidence type="ECO:0000313" key="12">
    <source>
        <dbReference type="EMBL" id="VDL82804.1"/>
    </source>
</evidence>
<keyword evidence="6" id="KW-0479">Metal-binding</keyword>
<reference evidence="12 13" key="2">
    <citation type="submission" date="2018-11" db="EMBL/GenBank/DDBJ databases">
        <authorList>
            <consortium name="Pathogen Informatics"/>
        </authorList>
    </citation>
    <scope>NUCLEOTIDE SEQUENCE [LARGE SCALE GENOMIC DNA]</scope>
</reference>
<evidence type="ECO:0000256" key="9">
    <source>
        <dbReference type="ARBA" id="ARBA00023002"/>
    </source>
</evidence>
<evidence type="ECO:0000256" key="4">
    <source>
        <dbReference type="ARBA" id="ARBA00008654"/>
    </source>
</evidence>
<keyword evidence="9" id="KW-0560">Oxidoreductase</keyword>
<dbReference type="GO" id="GO:0045329">
    <property type="term" value="P:carnitine biosynthetic process"/>
    <property type="evidence" value="ECO:0007669"/>
    <property type="project" value="UniProtKB-UniPathway"/>
</dbReference>
<dbReference type="InterPro" id="IPR003819">
    <property type="entry name" value="TauD/TfdA-like"/>
</dbReference>
<dbReference type="Proteomes" id="UP000271162">
    <property type="component" value="Unassembled WGS sequence"/>
</dbReference>
<dbReference type="GO" id="GO:0050353">
    <property type="term" value="F:trimethyllysine dioxygenase activity"/>
    <property type="evidence" value="ECO:0007669"/>
    <property type="project" value="InterPro"/>
</dbReference>
<evidence type="ECO:0000256" key="2">
    <source>
        <dbReference type="ARBA" id="ARBA00001961"/>
    </source>
</evidence>
<sequence>MLLRPSLAVRFFQRNGFGTKIVNSALMSLEGRNDALQLTVQRGQQQHRLVVPLVWLRDHCRHPNRYNQKTNQRVSNATDLLEKAEVDGEEGIVITEGSKISIHWADGQESVFNIDKLVQDSVVDEKLVLLDEAVQPWRKLDRLPRLHVSNFNMKTVAEYFVKYGVVMIDGVEENADATEELCRRVAPIHDTFYGPFWVFSNQTQEKGEEYHEDTAYGNDTIGPHTDGTYFNQTPGIQIFHCLHPAEEGGDTILVDGFSCALQLKSENPAAFKLLSEKKIEHHYVEIGNGSNQLYSTAVNKPVIELDPHGNVVQIRFNPYDRAPFRVLRQDDRAETSAREVLAFYRAYEAFSKICHSEQNATSIGLRPGTVIFIDNFRVFHSRTSFKGWRQMCGCYLSRDNFMAKARPLLPEQIRRYV</sequence>
<keyword evidence="13" id="KW-1185">Reference proteome</keyword>
<dbReference type="NCBIfam" id="TIGR02410">
    <property type="entry name" value="carnitine_TMLD"/>
    <property type="match status" value="1"/>
</dbReference>
<evidence type="ECO:0000313" key="14">
    <source>
        <dbReference type="WBParaSite" id="NBR_0001907601-mRNA-1"/>
    </source>
</evidence>
<dbReference type="UniPathway" id="UPA00118"/>
<dbReference type="PANTHER" id="PTHR10696">
    <property type="entry name" value="GAMMA-BUTYROBETAINE HYDROXYLASE-RELATED"/>
    <property type="match status" value="1"/>
</dbReference>
<dbReference type="PANTHER" id="PTHR10696:SF51">
    <property type="entry name" value="TRIMETHYLLYSINE DIOXYGENASE, MITOCHONDRIAL"/>
    <property type="match status" value="1"/>
</dbReference>
<proteinExistence type="inferred from homology"/>
<evidence type="ECO:0000256" key="8">
    <source>
        <dbReference type="ARBA" id="ARBA00022964"/>
    </source>
</evidence>
<evidence type="ECO:0000259" key="11">
    <source>
        <dbReference type="Pfam" id="PF02668"/>
    </source>
</evidence>
<comment type="cofactor">
    <cofactor evidence="1">
        <name>Fe(2+)</name>
        <dbReference type="ChEBI" id="CHEBI:29033"/>
    </cofactor>
</comment>
<evidence type="ECO:0000256" key="6">
    <source>
        <dbReference type="ARBA" id="ARBA00022723"/>
    </source>
</evidence>
<comment type="pathway">
    <text evidence="3">Amine and polyamine biosynthesis; carnitine biosynthesis.</text>
</comment>
<reference evidence="14" key="1">
    <citation type="submission" date="2017-02" db="UniProtKB">
        <authorList>
            <consortium name="WormBaseParasite"/>
        </authorList>
    </citation>
    <scope>IDENTIFICATION</scope>
</reference>
<comment type="cofactor">
    <cofactor evidence="2">
        <name>L-ascorbate</name>
        <dbReference type="ChEBI" id="CHEBI:38290"/>
    </cofactor>
</comment>
<name>A0A0N4YPA5_NIPBR</name>
<feature type="domain" description="TauD/TfdA-like" evidence="11">
    <location>
        <begin position="153"/>
        <end position="395"/>
    </location>
</feature>
<dbReference type="STRING" id="27835.A0A0N4YPA5"/>
<dbReference type="CDD" id="cd00250">
    <property type="entry name" value="CAS_like"/>
    <property type="match status" value="1"/>
</dbReference>
<dbReference type="InterPro" id="IPR012776">
    <property type="entry name" value="Trimethyllysine_dOase"/>
</dbReference>
<dbReference type="Gene3D" id="3.60.130.10">
    <property type="entry name" value="Clavaminate synthase-like"/>
    <property type="match status" value="1"/>
</dbReference>
<dbReference type="AlphaFoldDB" id="A0A0N4YPA5"/>
<gene>
    <name evidence="12" type="ORF">NBR_LOCUS19075</name>
</gene>
<accession>A0A0N4YPA5</accession>
<protein>
    <recommendedName>
        <fullName evidence="5">Trimethyllysine dioxygenase, mitochondrial</fullName>
    </recommendedName>
</protein>
<evidence type="ECO:0000256" key="1">
    <source>
        <dbReference type="ARBA" id="ARBA00001954"/>
    </source>
</evidence>
<dbReference type="GO" id="GO:0005506">
    <property type="term" value="F:iron ion binding"/>
    <property type="evidence" value="ECO:0007669"/>
    <property type="project" value="InterPro"/>
</dbReference>
<organism evidence="14">
    <name type="scientific">Nippostrongylus brasiliensis</name>
    <name type="common">Rat hookworm</name>
    <dbReference type="NCBI Taxonomy" id="27835"/>
    <lineage>
        <taxon>Eukaryota</taxon>
        <taxon>Metazoa</taxon>
        <taxon>Ecdysozoa</taxon>
        <taxon>Nematoda</taxon>
        <taxon>Chromadorea</taxon>
        <taxon>Rhabditida</taxon>
        <taxon>Rhabditina</taxon>
        <taxon>Rhabditomorpha</taxon>
        <taxon>Strongyloidea</taxon>
        <taxon>Heligmosomidae</taxon>
        <taxon>Nippostrongylus</taxon>
    </lineage>
</organism>
<evidence type="ECO:0000256" key="5">
    <source>
        <dbReference type="ARBA" id="ARBA00016835"/>
    </source>
</evidence>
<dbReference type="InterPro" id="IPR038492">
    <property type="entry name" value="GBBH-like_N_sf"/>
</dbReference>